<dbReference type="GO" id="GO:0017000">
    <property type="term" value="P:antibiotic biosynthetic process"/>
    <property type="evidence" value="ECO:0007669"/>
    <property type="project" value="UniProtKB-ARBA"/>
</dbReference>
<dbReference type="InterPro" id="IPR020806">
    <property type="entry name" value="PKS_PP-bd"/>
</dbReference>
<feature type="compositionally biased region" description="Pro residues" evidence="3">
    <location>
        <begin position="639"/>
        <end position="655"/>
    </location>
</feature>
<dbReference type="PROSITE" id="PS50075">
    <property type="entry name" value="CARRIER"/>
    <property type="match status" value="1"/>
</dbReference>
<dbReference type="GO" id="GO:0044550">
    <property type="term" value="P:secondary metabolite biosynthetic process"/>
    <property type="evidence" value="ECO:0007669"/>
    <property type="project" value="TreeGrafter"/>
</dbReference>
<evidence type="ECO:0000313" key="6">
    <source>
        <dbReference type="Proteomes" id="UP000002357"/>
    </source>
</evidence>
<dbReference type="Pfam" id="PF00501">
    <property type="entry name" value="AMP-binding"/>
    <property type="match status" value="1"/>
</dbReference>
<accession>D5SIN9</accession>
<dbReference type="InterPro" id="IPR020845">
    <property type="entry name" value="AMP-binding_CS"/>
</dbReference>
<dbReference type="GO" id="GO:0043041">
    <property type="term" value="P:amino acid activation for nonribosomal peptide biosynthetic process"/>
    <property type="evidence" value="ECO:0007669"/>
    <property type="project" value="TreeGrafter"/>
</dbReference>
<feature type="region of interest" description="Disordered" evidence="3">
    <location>
        <begin position="635"/>
        <end position="701"/>
    </location>
</feature>
<feature type="compositionally biased region" description="Pro residues" evidence="3">
    <location>
        <begin position="684"/>
        <end position="701"/>
    </location>
</feature>
<dbReference type="SUPFAM" id="SSF47336">
    <property type="entry name" value="ACP-like"/>
    <property type="match status" value="1"/>
</dbReference>
<dbReference type="SMART" id="SM00823">
    <property type="entry name" value="PKS_PP"/>
    <property type="match status" value="1"/>
</dbReference>
<dbReference type="GO" id="GO:0005737">
    <property type="term" value="C:cytoplasm"/>
    <property type="evidence" value="ECO:0007669"/>
    <property type="project" value="TreeGrafter"/>
</dbReference>
<dbReference type="InterPro" id="IPR045851">
    <property type="entry name" value="AMP-bd_C_sf"/>
</dbReference>
<evidence type="ECO:0000259" key="4">
    <source>
        <dbReference type="PROSITE" id="PS50075"/>
    </source>
</evidence>
<dbReference type="PANTHER" id="PTHR45527">
    <property type="entry name" value="NONRIBOSOMAL PEPTIDE SYNTHETASE"/>
    <property type="match status" value="1"/>
</dbReference>
<dbReference type="Proteomes" id="UP000002357">
    <property type="component" value="Plasmid pSCL4"/>
</dbReference>
<dbReference type="RefSeq" id="WP_003963015.1">
    <property type="nucleotide sequence ID" value="NZ_CM000914.1"/>
</dbReference>
<dbReference type="Pfam" id="PF00550">
    <property type="entry name" value="PP-binding"/>
    <property type="match status" value="1"/>
</dbReference>
<dbReference type="GO" id="GO:0031177">
    <property type="term" value="F:phosphopantetheine binding"/>
    <property type="evidence" value="ECO:0007669"/>
    <property type="project" value="InterPro"/>
</dbReference>
<dbReference type="SUPFAM" id="SSF56801">
    <property type="entry name" value="Acetyl-CoA synthetase-like"/>
    <property type="match status" value="1"/>
</dbReference>
<dbReference type="Gene3D" id="3.40.50.12780">
    <property type="entry name" value="N-terminal domain of ligase-like"/>
    <property type="match status" value="1"/>
</dbReference>
<proteinExistence type="predicted"/>
<dbReference type="PANTHER" id="PTHR45527:SF1">
    <property type="entry name" value="FATTY ACID SYNTHASE"/>
    <property type="match status" value="1"/>
</dbReference>
<dbReference type="InterPro" id="IPR025110">
    <property type="entry name" value="AMP-bd_C"/>
</dbReference>
<keyword evidence="6" id="KW-1185">Reference proteome</keyword>
<protein>
    <submittedName>
        <fullName evidence="5">Non-ribosomal peptide synthetase</fullName>
    </submittedName>
</protein>
<name>D5SIN9_STRCL</name>
<dbReference type="InterPro" id="IPR000873">
    <property type="entry name" value="AMP-dep_synth/lig_dom"/>
</dbReference>
<dbReference type="OrthoDB" id="2472181at2"/>
<evidence type="ECO:0000256" key="3">
    <source>
        <dbReference type="SAM" id="MobiDB-lite"/>
    </source>
</evidence>
<evidence type="ECO:0000313" key="5">
    <source>
        <dbReference type="EMBL" id="EFG03782.2"/>
    </source>
</evidence>
<dbReference type="GeneID" id="93733481"/>
<sequence>MPYVPTGPPWPSCGLYELIARQADRTPGREAVRCGPRSLSYRDLVDAAQTVADRLLRRGAGPGDRIAVSVGRSTDLPVALLGVLRSGAAFVPVDPAYPAQRREDMLRDAGALLTVTTSRYAGPLRAPGTPVPDGAPAPNAALGPDAIPAPDRILVLDEAEPDTPADGAPPAPPLRSAGPDDLAYLMYTSGSTGRPKAVAVDHRCLVKGVLAMASPVRPGPDDIWLSLTSASFDPVLVDLFLPLVTGGSVVMAEEHQLLDGAALGELLDSSGATVLQATPLVWSMIVDGGWRGTLRVALCGGEPLTPALAAELCRRSDRVWNIYGPTETTIWSTAHPVTPADRSTVPVGLPLPDTTVHLLDEERRPVAPGERGEVWIGGGGVARGYAGRPELTGERFVPDPFGPPGGRLYRTGDLGRQGPGGALELLGRADHQVKIRGHRVEPGEIESWLAEEESVAEAVVLPRPDGGQLRLVAYVRPRRGFVCAEARLREHAALRLPRPMLPAAYVTVDTWPRTPNGKIDRRALPEPVTPAPPPTAGGTHGPDGPDEPDGGGDAAPANGTVRVLAGIWQDVLGTAAPPGPEAGFFALGGTSLDITRVVKSVRVRFGVRVNAVRMMRAESLAGQAALVRAAVTAATGEPAPGPGREPVPGPGPAPEPGSVSEPDSASEPGPAPELGSESDRPLPAQKPGPRPGPGPEPVPQP</sequence>
<dbReference type="InterPro" id="IPR042099">
    <property type="entry name" value="ANL_N_sf"/>
</dbReference>
<dbReference type="InterPro" id="IPR036736">
    <property type="entry name" value="ACP-like_sf"/>
</dbReference>
<organism evidence="5 6">
    <name type="scientific">Streptomyces clavuligerus</name>
    <dbReference type="NCBI Taxonomy" id="1901"/>
    <lineage>
        <taxon>Bacteria</taxon>
        <taxon>Bacillati</taxon>
        <taxon>Actinomycetota</taxon>
        <taxon>Actinomycetes</taxon>
        <taxon>Kitasatosporales</taxon>
        <taxon>Streptomycetaceae</taxon>
        <taxon>Streptomyces</taxon>
    </lineage>
</organism>
<dbReference type="Pfam" id="PF13193">
    <property type="entry name" value="AMP-binding_C"/>
    <property type="match status" value="1"/>
</dbReference>
<dbReference type="AlphaFoldDB" id="D5SIN9"/>
<geneLocation type="plasmid" evidence="5 6">
    <name>pSCL4</name>
</geneLocation>
<keyword evidence="1" id="KW-0596">Phosphopantetheine</keyword>
<evidence type="ECO:0000256" key="2">
    <source>
        <dbReference type="ARBA" id="ARBA00022553"/>
    </source>
</evidence>
<dbReference type="Gene3D" id="1.10.1200.10">
    <property type="entry name" value="ACP-like"/>
    <property type="match status" value="1"/>
</dbReference>
<dbReference type="EMBL" id="CM000914">
    <property type="protein sequence ID" value="EFG03782.2"/>
    <property type="molecule type" value="Genomic_DNA"/>
</dbReference>
<dbReference type="InterPro" id="IPR009081">
    <property type="entry name" value="PP-bd_ACP"/>
</dbReference>
<reference evidence="5 6" key="1">
    <citation type="journal article" date="2010" name="Genome Biol. Evol.">
        <title>The sequence of a 1.8-mb bacterial linear plasmid reveals a rich evolutionary reservoir of secondary metabolic pathways.</title>
        <authorList>
            <person name="Medema M.H."/>
            <person name="Trefzer A."/>
            <person name="Kovalchuk A."/>
            <person name="van den Berg M."/>
            <person name="Mueller U."/>
            <person name="Heijne W."/>
            <person name="Wu L."/>
            <person name="Alam M.T."/>
            <person name="Ronning C.M."/>
            <person name="Nierman W.C."/>
            <person name="Bovenberg R.A.L."/>
            <person name="Breitling R."/>
            <person name="Takano E."/>
        </authorList>
    </citation>
    <scope>NUCLEOTIDE SEQUENCE [LARGE SCALE GENOMIC DNA]</scope>
    <source>
        <strain evidence="6">ATCC 27064 / DSM 738 / JCM 4710 / NBRC 13307 / NCIMB 12785 / NRRL 3585 / VKM Ac-602</strain>
        <plasmid evidence="5">pSCL4</plasmid>
    </source>
</reference>
<dbReference type="InterPro" id="IPR010071">
    <property type="entry name" value="AA_adenyl_dom"/>
</dbReference>
<feature type="region of interest" description="Disordered" evidence="3">
    <location>
        <begin position="515"/>
        <end position="558"/>
    </location>
</feature>
<dbReference type="NCBIfam" id="TIGR01733">
    <property type="entry name" value="AA-adenyl-dom"/>
    <property type="match status" value="1"/>
</dbReference>
<keyword evidence="5" id="KW-0614">Plasmid</keyword>
<evidence type="ECO:0000256" key="1">
    <source>
        <dbReference type="ARBA" id="ARBA00022450"/>
    </source>
</evidence>
<keyword evidence="2" id="KW-0597">Phosphoprotein</keyword>
<feature type="domain" description="Carrier" evidence="4">
    <location>
        <begin position="555"/>
        <end position="631"/>
    </location>
</feature>
<dbReference type="PROSITE" id="PS00455">
    <property type="entry name" value="AMP_BINDING"/>
    <property type="match status" value="1"/>
</dbReference>
<dbReference type="Gene3D" id="3.30.300.30">
    <property type="match status" value="1"/>
</dbReference>
<gene>
    <name evidence="5" type="ORF">SCLAV_p0291</name>
</gene>
<dbReference type="eggNOG" id="COG1020">
    <property type="taxonomic scope" value="Bacteria"/>
</dbReference>